<feature type="signal peptide" evidence="1">
    <location>
        <begin position="1"/>
        <end position="22"/>
    </location>
</feature>
<organism evidence="2 3">
    <name type="scientific">Peronospora farinosa</name>
    <dbReference type="NCBI Taxonomy" id="134698"/>
    <lineage>
        <taxon>Eukaryota</taxon>
        <taxon>Sar</taxon>
        <taxon>Stramenopiles</taxon>
        <taxon>Oomycota</taxon>
        <taxon>Peronosporomycetes</taxon>
        <taxon>Peronosporales</taxon>
        <taxon>Peronosporaceae</taxon>
        <taxon>Peronospora</taxon>
    </lineage>
</organism>
<comment type="caution">
    <text evidence="2">The sequence shown here is derived from an EMBL/GenBank/DDBJ whole genome shotgun (WGS) entry which is preliminary data.</text>
</comment>
<dbReference type="EMBL" id="CANTFK010000485">
    <property type="protein sequence ID" value="CAI5716825.1"/>
    <property type="molecule type" value="Genomic_DNA"/>
</dbReference>
<evidence type="ECO:0000256" key="1">
    <source>
        <dbReference type="SAM" id="SignalP"/>
    </source>
</evidence>
<keyword evidence="1" id="KW-0732">Signal</keyword>
<name>A0AAV0T879_9STRA</name>
<proteinExistence type="predicted"/>
<evidence type="ECO:0000313" key="3">
    <source>
        <dbReference type="Proteomes" id="UP001159659"/>
    </source>
</evidence>
<sequence length="176" mass="19781">MLLRTLFGAFCLYCVSWTGSSGLSTITNSADLAAVELSTKVHVLLVMRTKDETQEQSLEELVTTAYPALLAIKKELEGLVTFSVVDIASHKASIGNKWQLTKLPALVLYKDPPKENPYTGKLYRDAMRIQCPVDFAMLENVKKLKRTLKQAILMEFVQELKGDETTLLNYKIHDEV</sequence>
<gene>
    <name evidence="2" type="ORF">PFR002_LOCUS3342</name>
</gene>
<accession>A0AAV0T879</accession>
<dbReference type="AlphaFoldDB" id="A0AAV0T879"/>
<reference evidence="2" key="1">
    <citation type="submission" date="2022-12" db="EMBL/GenBank/DDBJ databases">
        <authorList>
            <person name="Webb A."/>
        </authorList>
    </citation>
    <scope>NUCLEOTIDE SEQUENCE</scope>
    <source>
        <strain evidence="2">Pf2</strain>
    </source>
</reference>
<dbReference type="Proteomes" id="UP001159659">
    <property type="component" value="Unassembled WGS sequence"/>
</dbReference>
<feature type="chain" id="PRO_5043684595" description="Thioredoxin domain-containing protein" evidence="1">
    <location>
        <begin position="23"/>
        <end position="176"/>
    </location>
</feature>
<evidence type="ECO:0000313" key="2">
    <source>
        <dbReference type="EMBL" id="CAI5716825.1"/>
    </source>
</evidence>
<evidence type="ECO:0008006" key="4">
    <source>
        <dbReference type="Google" id="ProtNLM"/>
    </source>
</evidence>
<protein>
    <recommendedName>
        <fullName evidence="4">Thioredoxin domain-containing protein</fullName>
    </recommendedName>
</protein>